<dbReference type="GO" id="GO:0031436">
    <property type="term" value="C:BRCA1-BARD1 complex"/>
    <property type="evidence" value="ECO:0007669"/>
    <property type="project" value="TreeGrafter"/>
</dbReference>
<dbReference type="InterPro" id="IPR002110">
    <property type="entry name" value="Ankyrin_rpt"/>
</dbReference>
<dbReference type="PANTHER" id="PTHR24171:SF8">
    <property type="entry name" value="BRCA1-ASSOCIATED RING DOMAIN PROTEIN 1"/>
    <property type="match status" value="1"/>
</dbReference>
<organism evidence="4 5">
    <name type="scientific">Knipowitschia caucasica</name>
    <name type="common">Caucasian dwarf goby</name>
    <name type="synonym">Pomatoschistus caucasicus</name>
    <dbReference type="NCBI Taxonomy" id="637954"/>
    <lineage>
        <taxon>Eukaryota</taxon>
        <taxon>Metazoa</taxon>
        <taxon>Chordata</taxon>
        <taxon>Craniata</taxon>
        <taxon>Vertebrata</taxon>
        <taxon>Euteleostomi</taxon>
        <taxon>Actinopterygii</taxon>
        <taxon>Neopterygii</taxon>
        <taxon>Teleostei</taxon>
        <taxon>Neoteleostei</taxon>
        <taxon>Acanthomorphata</taxon>
        <taxon>Gobiaria</taxon>
        <taxon>Gobiiformes</taxon>
        <taxon>Gobioidei</taxon>
        <taxon>Gobiidae</taxon>
        <taxon>Gobiinae</taxon>
        <taxon>Knipowitschia</taxon>
    </lineage>
</organism>
<dbReference type="Gene3D" id="1.25.40.20">
    <property type="entry name" value="Ankyrin repeat-containing domain"/>
    <property type="match status" value="1"/>
</dbReference>
<dbReference type="PROSITE" id="PS50088">
    <property type="entry name" value="ANK_REPEAT"/>
    <property type="match status" value="2"/>
</dbReference>
<evidence type="ECO:0000256" key="1">
    <source>
        <dbReference type="ARBA" id="ARBA00022737"/>
    </source>
</evidence>
<dbReference type="PRINTS" id="PR01415">
    <property type="entry name" value="ANKYRIN"/>
</dbReference>
<dbReference type="PANTHER" id="PTHR24171">
    <property type="entry name" value="ANKYRIN REPEAT DOMAIN-CONTAINING PROTEIN 39-RELATED"/>
    <property type="match status" value="1"/>
</dbReference>
<dbReference type="GO" id="GO:0085020">
    <property type="term" value="P:protein K6-linked ubiquitination"/>
    <property type="evidence" value="ECO:0007669"/>
    <property type="project" value="TreeGrafter"/>
</dbReference>
<gene>
    <name evidence="4" type="ORF">KC01_LOCUS1093</name>
</gene>
<keyword evidence="1" id="KW-0677">Repeat</keyword>
<dbReference type="InterPro" id="IPR036770">
    <property type="entry name" value="Ankyrin_rpt-contain_sf"/>
</dbReference>
<evidence type="ECO:0000313" key="5">
    <source>
        <dbReference type="Proteomes" id="UP001497482"/>
    </source>
</evidence>
<accession>A0AAV2IXT5</accession>
<dbReference type="SMART" id="SM00248">
    <property type="entry name" value="ANK"/>
    <property type="match status" value="2"/>
</dbReference>
<dbReference type="EMBL" id="OZ035823">
    <property type="protein sequence ID" value="CAL1568482.1"/>
    <property type="molecule type" value="Genomic_DNA"/>
</dbReference>
<protein>
    <recommendedName>
        <fullName evidence="6">Myotrophin</fullName>
    </recommendedName>
</protein>
<sequence>MADNDPMWALKNGQLDDVKVILVTTQDVNRMLEGGRMPLHIAADFGHADVVEYLLSKGADVNAPDKHGITPLLAACYEGHVSCVKILLEKGADKNCKGPDGMCAFEAAENAAVKALLK</sequence>
<dbReference type="PROSITE" id="PS50297">
    <property type="entry name" value="ANK_REP_REGION"/>
    <property type="match status" value="2"/>
</dbReference>
<keyword evidence="2 3" id="KW-0040">ANK repeat</keyword>
<dbReference type="SUPFAM" id="SSF48403">
    <property type="entry name" value="Ankyrin repeat"/>
    <property type="match status" value="1"/>
</dbReference>
<keyword evidence="5" id="KW-1185">Reference proteome</keyword>
<evidence type="ECO:0000256" key="2">
    <source>
        <dbReference type="ARBA" id="ARBA00023043"/>
    </source>
</evidence>
<dbReference type="Pfam" id="PF12796">
    <property type="entry name" value="Ank_2"/>
    <property type="match status" value="1"/>
</dbReference>
<dbReference type="GO" id="GO:0004842">
    <property type="term" value="F:ubiquitin-protein transferase activity"/>
    <property type="evidence" value="ECO:0007669"/>
    <property type="project" value="TreeGrafter"/>
</dbReference>
<reference evidence="4 5" key="1">
    <citation type="submission" date="2024-04" db="EMBL/GenBank/DDBJ databases">
        <authorList>
            <person name="Waldvogel A.-M."/>
            <person name="Schoenle A."/>
        </authorList>
    </citation>
    <scope>NUCLEOTIDE SEQUENCE [LARGE SCALE GENOMIC DNA]</scope>
</reference>
<dbReference type="GO" id="GO:0070531">
    <property type="term" value="C:BRCA1-A complex"/>
    <property type="evidence" value="ECO:0007669"/>
    <property type="project" value="TreeGrafter"/>
</dbReference>
<feature type="repeat" description="ANK" evidence="3">
    <location>
        <begin position="34"/>
        <end position="66"/>
    </location>
</feature>
<proteinExistence type="predicted"/>
<name>A0AAV2IXT5_KNICA</name>
<evidence type="ECO:0000313" key="4">
    <source>
        <dbReference type="EMBL" id="CAL1568482.1"/>
    </source>
</evidence>
<evidence type="ECO:0008006" key="6">
    <source>
        <dbReference type="Google" id="ProtNLM"/>
    </source>
</evidence>
<dbReference type="AlphaFoldDB" id="A0AAV2IXT5"/>
<dbReference type="Proteomes" id="UP001497482">
    <property type="component" value="Chromosome 1"/>
</dbReference>
<feature type="repeat" description="ANK" evidence="3">
    <location>
        <begin position="67"/>
        <end position="99"/>
    </location>
</feature>
<evidence type="ECO:0000256" key="3">
    <source>
        <dbReference type="PROSITE-ProRule" id="PRU00023"/>
    </source>
</evidence>